<proteinExistence type="predicted"/>
<evidence type="ECO:0000313" key="2">
    <source>
        <dbReference type="EMBL" id="MDR7380634.1"/>
    </source>
</evidence>
<accession>A0ABU2CH22</accession>
<keyword evidence="3" id="KW-1185">Reference proteome</keyword>
<dbReference type="EMBL" id="JAVDYE010000001">
    <property type="protein sequence ID" value="MDR7380634.1"/>
    <property type="molecule type" value="Genomic_DNA"/>
</dbReference>
<organism evidence="2 3">
    <name type="scientific">Promicromonospora iranensis</name>
    <dbReference type="NCBI Taxonomy" id="1105144"/>
    <lineage>
        <taxon>Bacteria</taxon>
        <taxon>Bacillati</taxon>
        <taxon>Actinomycetota</taxon>
        <taxon>Actinomycetes</taxon>
        <taxon>Micrococcales</taxon>
        <taxon>Promicromonosporaceae</taxon>
        <taxon>Promicromonospora</taxon>
    </lineage>
</organism>
<dbReference type="RefSeq" id="WP_274992480.1">
    <property type="nucleotide sequence ID" value="NZ_JAJQQP010000002.1"/>
</dbReference>
<comment type="caution">
    <text evidence="2">The sequence shown here is derived from an EMBL/GenBank/DDBJ whole genome shotgun (WGS) entry which is preliminary data.</text>
</comment>
<protein>
    <submittedName>
        <fullName evidence="2">Uncharacterized protein</fullName>
    </submittedName>
</protein>
<gene>
    <name evidence="2" type="ORF">J2S48_000149</name>
</gene>
<evidence type="ECO:0000313" key="3">
    <source>
        <dbReference type="Proteomes" id="UP001183585"/>
    </source>
</evidence>
<sequence>MNGGGSPRPGGTRCHAARRARPDGEEVGRRMLVLLGTELLKTELLDTARPGTAR</sequence>
<name>A0ABU2CH22_9MICO</name>
<evidence type="ECO:0000256" key="1">
    <source>
        <dbReference type="SAM" id="MobiDB-lite"/>
    </source>
</evidence>
<dbReference type="Proteomes" id="UP001183585">
    <property type="component" value="Unassembled WGS sequence"/>
</dbReference>
<reference evidence="2 3" key="1">
    <citation type="submission" date="2023-07" db="EMBL/GenBank/DDBJ databases">
        <title>Sequencing the genomes of 1000 actinobacteria strains.</title>
        <authorList>
            <person name="Klenk H.-P."/>
        </authorList>
    </citation>
    <scope>NUCLEOTIDE SEQUENCE [LARGE SCALE GENOMIC DNA]</scope>
    <source>
        <strain evidence="2 3">DSM 45554</strain>
    </source>
</reference>
<feature type="region of interest" description="Disordered" evidence="1">
    <location>
        <begin position="1"/>
        <end position="23"/>
    </location>
</feature>